<protein>
    <recommendedName>
        <fullName evidence="4">MD-2-related lipid-recognition domain-containing protein</fullName>
    </recommendedName>
</protein>
<dbReference type="Proteomes" id="UP001307889">
    <property type="component" value="Chromosome 1"/>
</dbReference>
<sequence length="204" mass="23793">MELGRQNQGWTIIFILVCCMAMAQAKRTASTKKIVRIEAFENCQDRPNTPEFFKTRNYIDKVKLERVKMEQIINAEYIINKPVKRLTSEVEILKCETKDNSSCEYQMRYKLPDLCNLFLDKNQFYTPFIQSMSPTVKCPLNKPMYRIINGTFSGDSASSSMISLMPGSDNSYWAIKFSYKDDANLKEACCLYIIIKSYQLRMRQ</sequence>
<gene>
    <name evidence="2" type="ORF">NTJ_00647</name>
</gene>
<proteinExistence type="predicted"/>
<evidence type="ECO:0000256" key="1">
    <source>
        <dbReference type="SAM" id="SignalP"/>
    </source>
</evidence>
<evidence type="ECO:0008006" key="4">
    <source>
        <dbReference type="Google" id="ProtNLM"/>
    </source>
</evidence>
<reference evidence="2 3" key="1">
    <citation type="submission" date="2023-09" db="EMBL/GenBank/DDBJ databases">
        <title>Nesidiocoris tenuis whole genome shotgun sequence.</title>
        <authorList>
            <person name="Shibata T."/>
            <person name="Shimoda M."/>
            <person name="Kobayashi T."/>
            <person name="Uehara T."/>
        </authorList>
    </citation>
    <scope>NUCLEOTIDE SEQUENCE [LARGE SCALE GENOMIC DNA]</scope>
    <source>
        <strain evidence="2 3">Japan</strain>
    </source>
</reference>
<accession>A0ABN7AAD9</accession>
<keyword evidence="3" id="KW-1185">Reference proteome</keyword>
<evidence type="ECO:0000313" key="3">
    <source>
        <dbReference type="Proteomes" id="UP001307889"/>
    </source>
</evidence>
<dbReference type="EMBL" id="AP028909">
    <property type="protein sequence ID" value="BES87841.1"/>
    <property type="molecule type" value="Genomic_DNA"/>
</dbReference>
<feature type="signal peptide" evidence="1">
    <location>
        <begin position="1"/>
        <end position="25"/>
    </location>
</feature>
<keyword evidence="1" id="KW-0732">Signal</keyword>
<evidence type="ECO:0000313" key="2">
    <source>
        <dbReference type="EMBL" id="BES87841.1"/>
    </source>
</evidence>
<name>A0ABN7AAD9_9HEMI</name>
<organism evidence="2 3">
    <name type="scientific">Nesidiocoris tenuis</name>
    <dbReference type="NCBI Taxonomy" id="355587"/>
    <lineage>
        <taxon>Eukaryota</taxon>
        <taxon>Metazoa</taxon>
        <taxon>Ecdysozoa</taxon>
        <taxon>Arthropoda</taxon>
        <taxon>Hexapoda</taxon>
        <taxon>Insecta</taxon>
        <taxon>Pterygota</taxon>
        <taxon>Neoptera</taxon>
        <taxon>Paraneoptera</taxon>
        <taxon>Hemiptera</taxon>
        <taxon>Heteroptera</taxon>
        <taxon>Panheteroptera</taxon>
        <taxon>Cimicomorpha</taxon>
        <taxon>Miridae</taxon>
        <taxon>Dicyphina</taxon>
        <taxon>Nesidiocoris</taxon>
    </lineage>
</organism>
<feature type="chain" id="PRO_5046532969" description="MD-2-related lipid-recognition domain-containing protein" evidence="1">
    <location>
        <begin position="26"/>
        <end position="204"/>
    </location>
</feature>